<protein>
    <submittedName>
        <fullName evidence="1">Uncharacterized protein</fullName>
    </submittedName>
</protein>
<gene>
    <name evidence="1" type="ORF">SMRZ_LOCUS14319</name>
</gene>
<reference evidence="1 2" key="1">
    <citation type="submission" date="2018-11" db="EMBL/GenBank/DDBJ databases">
        <authorList>
            <consortium name="Pathogen Informatics"/>
        </authorList>
    </citation>
    <scope>NUCLEOTIDE SEQUENCE [LARGE SCALE GENOMIC DNA]</scope>
    <source>
        <strain evidence="1 2">Zambia</strain>
    </source>
</reference>
<keyword evidence="2" id="KW-1185">Reference proteome</keyword>
<accession>A0A183ME44</accession>
<evidence type="ECO:0000313" key="1">
    <source>
        <dbReference type="EMBL" id="VDP15527.1"/>
    </source>
</evidence>
<organism evidence="1 2">
    <name type="scientific">Schistosoma margrebowiei</name>
    <dbReference type="NCBI Taxonomy" id="48269"/>
    <lineage>
        <taxon>Eukaryota</taxon>
        <taxon>Metazoa</taxon>
        <taxon>Spiralia</taxon>
        <taxon>Lophotrochozoa</taxon>
        <taxon>Platyhelminthes</taxon>
        <taxon>Trematoda</taxon>
        <taxon>Digenea</taxon>
        <taxon>Strigeidida</taxon>
        <taxon>Schistosomatoidea</taxon>
        <taxon>Schistosomatidae</taxon>
        <taxon>Schistosoma</taxon>
    </lineage>
</organism>
<name>A0A183ME44_9TREM</name>
<dbReference type="AlphaFoldDB" id="A0A183ME44"/>
<evidence type="ECO:0000313" key="2">
    <source>
        <dbReference type="Proteomes" id="UP000277204"/>
    </source>
</evidence>
<dbReference type="EMBL" id="UZAI01016771">
    <property type="protein sequence ID" value="VDP15527.1"/>
    <property type="molecule type" value="Genomic_DNA"/>
</dbReference>
<proteinExistence type="predicted"/>
<dbReference type="Proteomes" id="UP000277204">
    <property type="component" value="Unassembled WGS sequence"/>
</dbReference>
<sequence length="69" mass="7602">MVVGSGPQETLNLGFMLFLTTQQHIYVILGRLMLPDGFDLVSPSFSVRDITTGLPGCDWPPIGQRCIHN</sequence>